<keyword evidence="1" id="KW-0472">Membrane</keyword>
<organism evidence="3 4">
    <name type="scientific">Rhizobium herbae</name>
    <dbReference type="NCBI Taxonomy" id="508661"/>
    <lineage>
        <taxon>Bacteria</taxon>
        <taxon>Pseudomonadati</taxon>
        <taxon>Pseudomonadota</taxon>
        <taxon>Alphaproteobacteria</taxon>
        <taxon>Hyphomicrobiales</taxon>
        <taxon>Rhizobiaceae</taxon>
        <taxon>Rhizobium/Agrobacterium group</taxon>
        <taxon>Rhizobium</taxon>
    </lineage>
</organism>
<sequence length="80" mass="8560">MPITIFSPAAMALLAINATTAAEAAMARRLEIRILVLSVGWRGVFFFFAAADMPAIVAAGVRGYSYALREKINRKAAVTS</sequence>
<keyword evidence="2" id="KW-0732">Signal</keyword>
<comment type="caution">
    <text evidence="3">The sequence shown here is derived from an EMBL/GenBank/DDBJ whole genome shotgun (WGS) entry which is preliminary data.</text>
</comment>
<evidence type="ECO:0000256" key="1">
    <source>
        <dbReference type="SAM" id="Phobius"/>
    </source>
</evidence>
<name>A0ABS7H4X3_9HYPH</name>
<feature type="transmembrane region" description="Helical" evidence="1">
    <location>
        <begin position="45"/>
        <end position="65"/>
    </location>
</feature>
<accession>A0ABS7H4X3</accession>
<dbReference type="RefSeq" id="WP_220371182.1">
    <property type="nucleotide sequence ID" value="NZ_JAEUAO010000001.1"/>
</dbReference>
<keyword evidence="4" id="KW-1185">Reference proteome</keyword>
<evidence type="ECO:0000313" key="3">
    <source>
        <dbReference type="EMBL" id="MBW9062170.1"/>
    </source>
</evidence>
<keyword evidence="1" id="KW-0812">Transmembrane</keyword>
<feature type="chain" id="PRO_5045129128" evidence="2">
    <location>
        <begin position="25"/>
        <end position="80"/>
    </location>
</feature>
<keyword evidence="1" id="KW-1133">Transmembrane helix</keyword>
<reference evidence="3 4" key="1">
    <citation type="journal article" date="2021" name="MBio">
        <title>Poor Competitiveness of Bradyrhizobium in Pigeon Pea Root Colonization in Indian Soils.</title>
        <authorList>
            <person name="Chalasani D."/>
            <person name="Basu A."/>
            <person name="Pullabhotla S.V.S.R.N."/>
            <person name="Jorrin B."/>
            <person name="Neal A.L."/>
            <person name="Poole P.S."/>
            <person name="Podile A.R."/>
            <person name="Tkacz A."/>
        </authorList>
    </citation>
    <scope>NUCLEOTIDE SEQUENCE [LARGE SCALE GENOMIC DNA]</scope>
    <source>
        <strain evidence="3 4">HU44</strain>
    </source>
</reference>
<feature type="signal peptide" evidence="2">
    <location>
        <begin position="1"/>
        <end position="24"/>
    </location>
</feature>
<evidence type="ECO:0000256" key="2">
    <source>
        <dbReference type="SAM" id="SignalP"/>
    </source>
</evidence>
<protein>
    <submittedName>
        <fullName evidence="3">Uncharacterized protein</fullName>
    </submittedName>
</protein>
<gene>
    <name evidence="3" type="ORF">JNB71_02465</name>
</gene>
<dbReference type="EMBL" id="JAEUAO010000001">
    <property type="protein sequence ID" value="MBW9062170.1"/>
    <property type="molecule type" value="Genomic_DNA"/>
</dbReference>
<proteinExistence type="predicted"/>
<dbReference type="Proteomes" id="UP000757604">
    <property type="component" value="Unassembled WGS sequence"/>
</dbReference>
<evidence type="ECO:0000313" key="4">
    <source>
        <dbReference type="Proteomes" id="UP000757604"/>
    </source>
</evidence>